<dbReference type="PANTHER" id="PTHR32089:SF112">
    <property type="entry name" value="LYSOZYME-LIKE PROTEIN-RELATED"/>
    <property type="match status" value="1"/>
</dbReference>
<dbReference type="AlphaFoldDB" id="A0A7Z2NV41"/>
<dbReference type="Pfam" id="PF11563">
    <property type="entry name" value="Protoglobin"/>
    <property type="match status" value="1"/>
</dbReference>
<dbReference type="PROSITE" id="PS50111">
    <property type="entry name" value="CHEMOTAXIS_TRANSDUC_2"/>
    <property type="match status" value="1"/>
</dbReference>
<reference evidence="6 7" key="1">
    <citation type="submission" date="2020-01" db="EMBL/GenBank/DDBJ databases">
        <title>Sphingomonas sp. C33 whole genome sequece.</title>
        <authorList>
            <person name="Park C."/>
        </authorList>
    </citation>
    <scope>NUCLEOTIDE SEQUENCE [LARGE SCALE GENOMIC DNA]</scope>
    <source>
        <strain evidence="6 7">C33</strain>
    </source>
</reference>
<dbReference type="GO" id="GO:0007165">
    <property type="term" value="P:signal transduction"/>
    <property type="evidence" value="ECO:0007669"/>
    <property type="project" value="UniProtKB-KW"/>
</dbReference>
<proteinExistence type="inferred from homology"/>
<dbReference type="Pfam" id="PF00015">
    <property type="entry name" value="MCPsignal"/>
    <property type="match status" value="1"/>
</dbReference>
<dbReference type="GO" id="GO:0016020">
    <property type="term" value="C:membrane"/>
    <property type="evidence" value="ECO:0007669"/>
    <property type="project" value="InterPro"/>
</dbReference>
<sequence>MRAPAPDGQVRRQGPRAVAAAHIEPLCVAVGLRLSPSAPRCNRAKRESAGLTAALPKSPNPGAKHSLPGTNAVTATSSASHPARQPVRAATIADRLREFDREGTLEAQLREVSTLVDGHLPDIAAFFWQAYNASPNVAAKIGGERLTRFVEDSLLYTRERFSNPRSERWADLARQNAARSEAAGVPLHTTLAALSLTYDHVIDVLYDKCGDERERFRNLARAIRRIMIMEADIMSAHVSELRANRASAERSQHADMFQSRIATEVSSAFSLGETLRNQASDASAAARGMLGKASEVAAAAEQSAVAMREAAHTAAGLIRAIEDARSEVEVAANIATRAAAQAGDAVSVSEALSAHAQSIESILGLIRDIAGQTNLLALNATIEAARAGDAGRGFAVVAQEVKSLANQTARATDDIAAKIATIQAATRTTVDANSSIRDTVGEVQQSADRIRTAMETQAQTVTMITAAVDETALAADSMSATIAAIRQDTENVASEIDQLETGFRRVDAQLGQLRAAATDYVKLVA</sequence>
<dbReference type="Gene3D" id="1.10.287.950">
    <property type="entry name" value="Methyl-accepting chemotaxis protein"/>
    <property type="match status" value="1"/>
</dbReference>
<keyword evidence="7" id="KW-1185">Reference proteome</keyword>
<dbReference type="KEGG" id="schy:GVO57_04780"/>
<evidence type="ECO:0000256" key="3">
    <source>
        <dbReference type="PROSITE-ProRule" id="PRU00284"/>
    </source>
</evidence>
<dbReference type="PRINTS" id="PR00260">
    <property type="entry name" value="CHEMTRNSDUCR"/>
</dbReference>
<comment type="similarity">
    <text evidence="2">Belongs to the methyl-accepting chemotaxis (MCP) protein family.</text>
</comment>
<dbReference type="InterPro" id="IPR004089">
    <property type="entry name" value="MCPsignal_dom"/>
</dbReference>
<dbReference type="GO" id="GO:0020037">
    <property type="term" value="F:heme binding"/>
    <property type="evidence" value="ECO:0007669"/>
    <property type="project" value="InterPro"/>
</dbReference>
<evidence type="ECO:0000313" key="7">
    <source>
        <dbReference type="Proteomes" id="UP000464468"/>
    </source>
</evidence>
<keyword evidence="1 3" id="KW-0807">Transducer</keyword>
<evidence type="ECO:0000256" key="4">
    <source>
        <dbReference type="SAM" id="MobiDB-lite"/>
    </source>
</evidence>
<evidence type="ECO:0000259" key="5">
    <source>
        <dbReference type="PROSITE" id="PS50111"/>
    </source>
</evidence>
<evidence type="ECO:0000256" key="1">
    <source>
        <dbReference type="ARBA" id="ARBA00023224"/>
    </source>
</evidence>
<organism evidence="6 7">
    <name type="scientific">Sphingomonas changnyeongensis</name>
    <dbReference type="NCBI Taxonomy" id="2698679"/>
    <lineage>
        <taxon>Bacteria</taxon>
        <taxon>Pseudomonadati</taxon>
        <taxon>Pseudomonadota</taxon>
        <taxon>Alphaproteobacteria</taxon>
        <taxon>Sphingomonadales</taxon>
        <taxon>Sphingomonadaceae</taxon>
        <taxon>Sphingomonas</taxon>
    </lineage>
</organism>
<dbReference type="InterPro" id="IPR004090">
    <property type="entry name" value="Chemotax_Me-accpt_rcpt"/>
</dbReference>
<dbReference type="InterPro" id="IPR044398">
    <property type="entry name" value="Globin-sensor_dom"/>
</dbReference>
<feature type="region of interest" description="Disordered" evidence="4">
    <location>
        <begin position="53"/>
        <end position="86"/>
    </location>
</feature>
<feature type="compositionally biased region" description="Polar residues" evidence="4">
    <location>
        <begin position="68"/>
        <end position="80"/>
    </location>
</feature>
<dbReference type="EMBL" id="CP047895">
    <property type="protein sequence ID" value="QHL90277.1"/>
    <property type="molecule type" value="Genomic_DNA"/>
</dbReference>
<dbReference type="GO" id="GO:0006935">
    <property type="term" value="P:chemotaxis"/>
    <property type="evidence" value="ECO:0007669"/>
    <property type="project" value="InterPro"/>
</dbReference>
<dbReference type="Gene3D" id="1.10.490.10">
    <property type="entry name" value="Globins"/>
    <property type="match status" value="1"/>
</dbReference>
<evidence type="ECO:0000256" key="2">
    <source>
        <dbReference type="ARBA" id="ARBA00029447"/>
    </source>
</evidence>
<dbReference type="Proteomes" id="UP000464468">
    <property type="component" value="Chromosome"/>
</dbReference>
<name>A0A7Z2NV41_9SPHN</name>
<protein>
    <submittedName>
        <fullName evidence="6">Chemotaxis protein</fullName>
    </submittedName>
</protein>
<evidence type="ECO:0000313" key="6">
    <source>
        <dbReference type="EMBL" id="QHL90277.1"/>
    </source>
</evidence>
<dbReference type="SUPFAM" id="SSF58104">
    <property type="entry name" value="Methyl-accepting chemotaxis protein (MCP) signaling domain"/>
    <property type="match status" value="1"/>
</dbReference>
<gene>
    <name evidence="6" type="ORF">GVO57_04780</name>
</gene>
<dbReference type="PANTHER" id="PTHR32089">
    <property type="entry name" value="METHYL-ACCEPTING CHEMOTAXIS PROTEIN MCPB"/>
    <property type="match status" value="1"/>
</dbReference>
<feature type="domain" description="Methyl-accepting transducer" evidence="5">
    <location>
        <begin position="271"/>
        <end position="493"/>
    </location>
</feature>
<dbReference type="InterPro" id="IPR012292">
    <property type="entry name" value="Globin/Proto"/>
</dbReference>
<accession>A0A7Z2NV41</accession>
<dbReference type="SMART" id="SM00283">
    <property type="entry name" value="MA"/>
    <property type="match status" value="1"/>
</dbReference>
<dbReference type="GO" id="GO:0019825">
    <property type="term" value="F:oxygen binding"/>
    <property type="evidence" value="ECO:0007669"/>
    <property type="project" value="InterPro"/>
</dbReference>
<dbReference type="GO" id="GO:0004888">
    <property type="term" value="F:transmembrane signaling receptor activity"/>
    <property type="evidence" value="ECO:0007669"/>
    <property type="project" value="InterPro"/>
</dbReference>